<keyword evidence="5 10" id="KW-0479">Metal-binding</keyword>
<keyword evidence="4" id="KW-0934">Plastid</keyword>
<evidence type="ECO:0000256" key="2">
    <source>
        <dbReference type="ARBA" id="ARBA00010617"/>
    </source>
</evidence>
<dbReference type="PANTHER" id="PTHR24291">
    <property type="entry name" value="CYTOCHROME P450 FAMILY 4"/>
    <property type="match status" value="1"/>
</dbReference>
<dbReference type="PRINTS" id="PR00463">
    <property type="entry name" value="EP450I"/>
</dbReference>
<evidence type="ECO:0000256" key="6">
    <source>
        <dbReference type="ARBA" id="ARBA00022746"/>
    </source>
</evidence>
<evidence type="ECO:0000256" key="1">
    <source>
        <dbReference type="ARBA" id="ARBA00004229"/>
    </source>
</evidence>
<comment type="cofactor">
    <cofactor evidence="10">
        <name>heme</name>
        <dbReference type="ChEBI" id="CHEBI:30413"/>
    </cofactor>
</comment>
<dbReference type="PROSITE" id="PS00086">
    <property type="entry name" value="CYTOCHROME_P450"/>
    <property type="match status" value="1"/>
</dbReference>
<evidence type="ECO:0000256" key="5">
    <source>
        <dbReference type="ARBA" id="ARBA00022723"/>
    </source>
</evidence>
<sequence length="631" mass="70566">MAAKLSLLQVPSSISTQHHSFHTKLQVKRFKPISPSSFSAIENGKCKFAVISCASSNGREPASPEDGVKSLEKILEEKRRAELSSRIASGEFTVQKSGFPSVLRNGLSKLGVPNDILEFLFKWVDAGEDYPKIPEAKGAISAIRSEAFFIPLYELYLTYGGIFRLTFGPKSFLIVSDPSIAKHILKNNSKAYSKGILAEILDFVMGKGLIPADGEIWRVRRRAIVPALHQKYVAAMISLFGQATDRLCSKLDAAASDGEDVEMESLFSRLTLDIIGKAVFNYEFDSLTNDTGIVEAVYTVLREAEDRSVAPIPVWEIPVWKDISPRQRKVSAALKLINDILDDLIAICKRMVDEEELLFHEEYMNDQDPSILHFLLASGDDVSSKQLRDDLMTMLIAGHETSAAVLTWTFYLLSKEPSVLSKLQDEVDSVLGDRFPTIEDMKRLKYTTRVINESLRLYPQPPVLIRRSLEDDMLGKYPIKRGEDIFISVWNLHHSPHLWDNAEKFNPERWPLDGPNPNETNQNFCYLPFGGGPRKCVGDMFATFETVVAVAMLVRRFNFQIALGAPPVKMTTGATIHTTEGLKMTITRRTKPPIIPNLDMPAVKVDAPVNVSGGEPQVGQKVRRNRRKNGN</sequence>
<evidence type="ECO:0000256" key="3">
    <source>
        <dbReference type="ARBA" id="ARBA00022528"/>
    </source>
</evidence>
<dbReference type="FunFam" id="1.10.630.10:FF:000080">
    <property type="entry name" value="Carotene epsilon-monooxygenase, chloroplastic"/>
    <property type="match status" value="1"/>
</dbReference>
<keyword evidence="6" id="KW-0125">Carotenoid biosynthesis</keyword>
<organism evidence="13 14">
    <name type="scientific">Jatropha curcas</name>
    <name type="common">Barbados nut</name>
    <dbReference type="NCBI Taxonomy" id="180498"/>
    <lineage>
        <taxon>Eukaryota</taxon>
        <taxon>Viridiplantae</taxon>
        <taxon>Streptophyta</taxon>
        <taxon>Embryophyta</taxon>
        <taxon>Tracheophyta</taxon>
        <taxon>Spermatophyta</taxon>
        <taxon>Magnoliopsida</taxon>
        <taxon>eudicotyledons</taxon>
        <taxon>Gunneridae</taxon>
        <taxon>Pentapetalae</taxon>
        <taxon>rosids</taxon>
        <taxon>fabids</taxon>
        <taxon>Malpighiales</taxon>
        <taxon>Euphorbiaceae</taxon>
        <taxon>Crotonoideae</taxon>
        <taxon>Jatropheae</taxon>
        <taxon>Jatropha</taxon>
    </lineage>
</organism>
<feature type="binding site" description="axial binding residue" evidence="10">
    <location>
        <position position="536"/>
    </location>
    <ligand>
        <name>heme</name>
        <dbReference type="ChEBI" id="CHEBI:30413"/>
    </ligand>
    <ligandPart>
        <name>Fe</name>
        <dbReference type="ChEBI" id="CHEBI:18248"/>
    </ligandPart>
</feature>
<evidence type="ECO:0000256" key="12">
    <source>
        <dbReference type="SAM" id="MobiDB-lite"/>
    </source>
</evidence>
<evidence type="ECO:0000256" key="10">
    <source>
        <dbReference type="PIRSR" id="PIRSR602401-1"/>
    </source>
</evidence>
<dbReference type="EMBL" id="KK915213">
    <property type="protein sequence ID" value="KDP23307.1"/>
    <property type="molecule type" value="Genomic_DNA"/>
</dbReference>
<dbReference type="SUPFAM" id="SSF48264">
    <property type="entry name" value="Cytochrome P450"/>
    <property type="match status" value="1"/>
</dbReference>
<proteinExistence type="inferred from homology"/>
<dbReference type="InterPro" id="IPR001128">
    <property type="entry name" value="Cyt_P450"/>
</dbReference>
<comment type="similarity">
    <text evidence="2 11">Belongs to the cytochrome P450 family.</text>
</comment>
<keyword evidence="8 11" id="KW-0560">Oxidoreductase</keyword>
<evidence type="ECO:0000256" key="9">
    <source>
        <dbReference type="ARBA" id="ARBA00023004"/>
    </source>
</evidence>
<gene>
    <name evidence="13" type="ORF">JCGZ_23140</name>
</gene>
<evidence type="ECO:0000313" key="13">
    <source>
        <dbReference type="EMBL" id="KDP23307.1"/>
    </source>
</evidence>
<accession>A0A067JHH5</accession>
<evidence type="ECO:0000313" key="14">
    <source>
        <dbReference type="Proteomes" id="UP000027138"/>
    </source>
</evidence>
<dbReference type="Pfam" id="PF00067">
    <property type="entry name" value="p450"/>
    <property type="match status" value="1"/>
</dbReference>
<dbReference type="InterPro" id="IPR017972">
    <property type="entry name" value="Cyt_P450_CS"/>
</dbReference>
<evidence type="ECO:0000256" key="7">
    <source>
        <dbReference type="ARBA" id="ARBA00022946"/>
    </source>
</evidence>
<name>A0A067JHH5_JATCU</name>
<dbReference type="GO" id="GO:0005506">
    <property type="term" value="F:iron ion binding"/>
    <property type="evidence" value="ECO:0007669"/>
    <property type="project" value="InterPro"/>
</dbReference>
<dbReference type="CDD" id="cd11046">
    <property type="entry name" value="CYP97"/>
    <property type="match status" value="1"/>
</dbReference>
<evidence type="ECO:0000256" key="4">
    <source>
        <dbReference type="ARBA" id="ARBA00022640"/>
    </source>
</evidence>
<dbReference type="GO" id="GO:0009507">
    <property type="term" value="C:chloroplast"/>
    <property type="evidence" value="ECO:0007669"/>
    <property type="project" value="UniProtKB-SubCell"/>
</dbReference>
<dbReference type="GO" id="GO:0016705">
    <property type="term" value="F:oxidoreductase activity, acting on paired donors, with incorporation or reduction of molecular oxygen"/>
    <property type="evidence" value="ECO:0007669"/>
    <property type="project" value="InterPro"/>
</dbReference>
<evidence type="ECO:0000256" key="11">
    <source>
        <dbReference type="RuleBase" id="RU000461"/>
    </source>
</evidence>
<dbReference type="AlphaFoldDB" id="A0A067JHH5"/>
<evidence type="ECO:0000256" key="8">
    <source>
        <dbReference type="ARBA" id="ARBA00023002"/>
    </source>
</evidence>
<keyword evidence="11" id="KW-0503">Monooxygenase</keyword>
<dbReference type="InterPro" id="IPR050196">
    <property type="entry name" value="Cytochrome_P450_Monoox"/>
</dbReference>
<reference evidence="13 14" key="1">
    <citation type="journal article" date="2014" name="PLoS ONE">
        <title>Global Analysis of Gene Expression Profiles in Physic Nut (Jatropha curcas L.) Seedlings Exposed to Salt Stress.</title>
        <authorList>
            <person name="Zhang L."/>
            <person name="Zhang C."/>
            <person name="Wu P."/>
            <person name="Chen Y."/>
            <person name="Li M."/>
            <person name="Jiang H."/>
            <person name="Wu G."/>
        </authorList>
    </citation>
    <scope>NUCLEOTIDE SEQUENCE [LARGE SCALE GENOMIC DNA]</scope>
    <source>
        <strain evidence="14">cv. GZQX0401</strain>
        <tissue evidence="13">Young leaves</tissue>
    </source>
</reference>
<dbReference type="PANTHER" id="PTHR24291:SF171">
    <property type="entry name" value="PROTEIN LUTEIN DEFICIENT 5, CHLOROPLASTIC"/>
    <property type="match status" value="1"/>
</dbReference>
<keyword evidence="9 10" id="KW-0408">Iron</keyword>
<dbReference type="GO" id="GO:0010291">
    <property type="term" value="F:beta-carotene 3-hydroxylase activity"/>
    <property type="evidence" value="ECO:0007669"/>
    <property type="project" value="TreeGrafter"/>
</dbReference>
<feature type="region of interest" description="Disordered" evidence="12">
    <location>
        <begin position="608"/>
        <end position="631"/>
    </location>
</feature>
<protein>
    <submittedName>
        <fullName evidence="13">Uncharacterized protein</fullName>
    </submittedName>
</protein>
<keyword evidence="14" id="KW-1185">Reference proteome</keyword>
<dbReference type="Gene3D" id="1.10.630.10">
    <property type="entry name" value="Cytochrome P450"/>
    <property type="match status" value="1"/>
</dbReference>
<dbReference type="InterPro" id="IPR002401">
    <property type="entry name" value="Cyt_P450_E_grp-I"/>
</dbReference>
<dbReference type="GO" id="GO:0016123">
    <property type="term" value="P:xanthophyll biosynthetic process"/>
    <property type="evidence" value="ECO:0007669"/>
    <property type="project" value="TreeGrafter"/>
</dbReference>
<feature type="compositionally biased region" description="Basic residues" evidence="12">
    <location>
        <begin position="621"/>
        <end position="631"/>
    </location>
</feature>
<dbReference type="OrthoDB" id="1470350at2759"/>
<keyword evidence="7" id="KW-0809">Transit peptide</keyword>
<keyword evidence="10 11" id="KW-0349">Heme</keyword>
<dbReference type="InterPro" id="IPR036396">
    <property type="entry name" value="Cyt_P450_sf"/>
</dbReference>
<dbReference type="STRING" id="180498.A0A067JHH5"/>
<dbReference type="PRINTS" id="PR00385">
    <property type="entry name" value="P450"/>
</dbReference>
<dbReference type="GO" id="GO:0020037">
    <property type="term" value="F:heme binding"/>
    <property type="evidence" value="ECO:0007669"/>
    <property type="project" value="InterPro"/>
</dbReference>
<dbReference type="Proteomes" id="UP000027138">
    <property type="component" value="Unassembled WGS sequence"/>
</dbReference>
<comment type="subcellular location">
    <subcellularLocation>
        <location evidence="1">Plastid</location>
        <location evidence="1">Chloroplast</location>
    </subcellularLocation>
</comment>
<keyword evidence="3" id="KW-0150">Chloroplast</keyword>